<dbReference type="AlphaFoldDB" id="A0A6N7KWN6"/>
<dbReference type="EMBL" id="WBOF01000002">
    <property type="protein sequence ID" value="MQS16076.1"/>
    <property type="molecule type" value="Genomic_DNA"/>
</dbReference>
<organism evidence="1 2">
    <name type="scientific">Streptomyces kaniharaensis</name>
    <dbReference type="NCBI Taxonomy" id="212423"/>
    <lineage>
        <taxon>Bacteria</taxon>
        <taxon>Bacillati</taxon>
        <taxon>Actinomycetota</taxon>
        <taxon>Actinomycetes</taxon>
        <taxon>Kitasatosporales</taxon>
        <taxon>Streptomycetaceae</taxon>
        <taxon>Streptomyces</taxon>
    </lineage>
</organism>
<gene>
    <name evidence="1" type="ORF">F7Q99_28505</name>
</gene>
<dbReference type="RefSeq" id="WP_153466831.1">
    <property type="nucleotide sequence ID" value="NZ_WBOF01000002.1"/>
</dbReference>
<sequence length="214" mass="23726">MAWQTAGYLAGLGIRKAVVSAADRARLRAAMSPAGAAVAEPLLDIDRVITDGYFFQLGVPWGWRDLSRQEVDYAVMQMGLPVVAGVAADRADDAWTGMLVSPFQLEGPGLAELMMNMDEFHRRRFSNVPNGHPLGSPGKILIDGELGLFLHYGLDDDGANRGQPSVPIVPVSMTEAYFARRGQGFRMEFRADSIDHERYLPCLWTMLGSWRWLR</sequence>
<evidence type="ECO:0000313" key="2">
    <source>
        <dbReference type="Proteomes" id="UP000450000"/>
    </source>
</evidence>
<dbReference type="Proteomes" id="UP000450000">
    <property type="component" value="Unassembled WGS sequence"/>
</dbReference>
<proteinExistence type="predicted"/>
<comment type="caution">
    <text evidence="1">The sequence shown here is derived from an EMBL/GenBank/DDBJ whole genome shotgun (WGS) entry which is preliminary data.</text>
</comment>
<name>A0A6N7KWN6_9ACTN</name>
<keyword evidence="2" id="KW-1185">Reference proteome</keyword>
<evidence type="ECO:0000313" key="1">
    <source>
        <dbReference type="EMBL" id="MQS16076.1"/>
    </source>
</evidence>
<reference evidence="1 2" key="1">
    <citation type="submission" date="2019-09" db="EMBL/GenBank/DDBJ databases">
        <title>Genome Sequences of Streptomyces kaniharaensis ATCC 21070.</title>
        <authorList>
            <person name="Zhu W."/>
            <person name="De Crecy-Lagard V."/>
            <person name="Richards N.G."/>
        </authorList>
    </citation>
    <scope>NUCLEOTIDE SEQUENCE [LARGE SCALE GENOMIC DNA]</scope>
    <source>
        <strain evidence="1 2">SF-557</strain>
    </source>
</reference>
<protein>
    <submittedName>
        <fullName evidence="1">Uncharacterized protein</fullName>
    </submittedName>
</protein>
<accession>A0A6N7KWN6</accession>